<dbReference type="CDD" id="cd01992">
    <property type="entry name" value="TilS_N"/>
    <property type="match status" value="1"/>
</dbReference>
<dbReference type="InterPro" id="IPR011063">
    <property type="entry name" value="TilS/TtcA_N"/>
</dbReference>
<dbReference type="SMART" id="SM00977">
    <property type="entry name" value="TilS_C"/>
    <property type="match status" value="1"/>
</dbReference>
<sequence>MLKEFKNFISQNSLFNPEDKILLAISGGVDSMVMAYLFHQCTYRFAVAHCNFKLRGEASDADEELVRSMAKKYEVKFFARQFETEQIAKDRGVSIQMAARDLRYEWFDELLDDFQFSYLATAHHLNDALETTLFNLAKGTGIAGLKGIPPKSQNRIRPMLFAEKKTIESFAGEKKITWREDQSNASVKYHRNLLRHKVIPLLEKINPDVIRGFSISSRKVAAAENVLKANIGALNERLLKKSGQDFLIGKEDLLKQLEGAFVLSEILKPFGFNYSQACDIYDKLSGVGKKFLSERYQLNIDREELIISPILLSPAPDTILIESTHDTITGQGFQLKIQQVSAADFVIPTDRNTAALDMGKLNFPLQLRPWQDGDWFVPLGMRHKKKLSDFMIDEKIPLNLKKRVFVVKSAEDIVWIIGHRIDDRYKITARSRQVFIIKKEAHD</sequence>
<dbReference type="InterPro" id="IPR012795">
    <property type="entry name" value="tRNA_Ile_lys_synt_N"/>
</dbReference>
<dbReference type="InterPro" id="IPR012796">
    <property type="entry name" value="Lysidine-tRNA-synth_C"/>
</dbReference>
<comment type="caution">
    <text evidence="10">The sequence shown here is derived from an EMBL/GenBank/DDBJ whole genome shotgun (WGS) entry which is preliminary data.</text>
</comment>
<dbReference type="Pfam" id="PF11734">
    <property type="entry name" value="TilS_C"/>
    <property type="match status" value="1"/>
</dbReference>
<feature type="binding site" evidence="8">
    <location>
        <begin position="26"/>
        <end position="31"/>
    </location>
    <ligand>
        <name>ATP</name>
        <dbReference type="ChEBI" id="CHEBI:30616"/>
    </ligand>
</feature>
<evidence type="ECO:0000256" key="8">
    <source>
        <dbReference type="HAMAP-Rule" id="MF_01161"/>
    </source>
</evidence>
<dbReference type="EC" id="6.3.4.19" evidence="8"/>
<keyword evidence="11" id="KW-1185">Reference proteome</keyword>
<comment type="subcellular location">
    <subcellularLocation>
        <location evidence="1 8">Cytoplasm</location>
    </subcellularLocation>
</comment>
<accession>A0ABT8L327</accession>
<evidence type="ECO:0000313" key="11">
    <source>
        <dbReference type="Proteomes" id="UP001172083"/>
    </source>
</evidence>
<evidence type="ECO:0000256" key="6">
    <source>
        <dbReference type="ARBA" id="ARBA00022840"/>
    </source>
</evidence>
<dbReference type="HAMAP" id="MF_01161">
    <property type="entry name" value="tRNA_Ile_lys_synt"/>
    <property type="match status" value="1"/>
</dbReference>
<dbReference type="SUPFAM" id="SSF56037">
    <property type="entry name" value="PheT/TilS domain"/>
    <property type="match status" value="1"/>
</dbReference>
<proteinExistence type="inferred from homology"/>
<feature type="domain" description="Lysidine-tRNA(Ile) synthetase C-terminal" evidence="9">
    <location>
        <begin position="365"/>
        <end position="437"/>
    </location>
</feature>
<comment type="similarity">
    <text evidence="8">Belongs to the tRNA(Ile)-lysidine synthase family.</text>
</comment>
<organism evidence="10 11">
    <name type="scientific">Agaribacillus aureus</name>
    <dbReference type="NCBI Taxonomy" id="3051825"/>
    <lineage>
        <taxon>Bacteria</taxon>
        <taxon>Pseudomonadati</taxon>
        <taxon>Bacteroidota</taxon>
        <taxon>Cytophagia</taxon>
        <taxon>Cytophagales</taxon>
        <taxon>Splendidivirgaceae</taxon>
        <taxon>Agaribacillus</taxon>
    </lineage>
</organism>
<name>A0ABT8L327_9BACT</name>
<dbReference type="SUPFAM" id="SSF52402">
    <property type="entry name" value="Adenine nucleotide alpha hydrolases-like"/>
    <property type="match status" value="1"/>
</dbReference>
<evidence type="ECO:0000259" key="9">
    <source>
        <dbReference type="SMART" id="SM00977"/>
    </source>
</evidence>
<dbReference type="InterPro" id="IPR012094">
    <property type="entry name" value="tRNA_Ile_lys_synt"/>
</dbReference>
<dbReference type="EMBL" id="JAUJEB010000001">
    <property type="protein sequence ID" value="MDN5212138.1"/>
    <property type="molecule type" value="Genomic_DNA"/>
</dbReference>
<evidence type="ECO:0000313" key="10">
    <source>
        <dbReference type="EMBL" id="MDN5212138.1"/>
    </source>
</evidence>
<keyword evidence="4 8" id="KW-0819">tRNA processing</keyword>
<dbReference type="GO" id="GO:0032267">
    <property type="term" value="F:tRNA(Ile)-lysidine synthase activity"/>
    <property type="evidence" value="ECO:0007669"/>
    <property type="project" value="UniProtKB-EC"/>
</dbReference>
<dbReference type="InterPro" id="IPR014729">
    <property type="entry name" value="Rossmann-like_a/b/a_fold"/>
</dbReference>
<dbReference type="NCBIfam" id="TIGR02432">
    <property type="entry name" value="lysidine_TilS_N"/>
    <property type="match status" value="1"/>
</dbReference>
<gene>
    <name evidence="8 10" type="primary">tilS</name>
    <name evidence="10" type="ORF">QQ020_08750</name>
</gene>
<reference evidence="10" key="1">
    <citation type="submission" date="2023-06" db="EMBL/GenBank/DDBJ databases">
        <title>Genomic of Agaribacillus aureum.</title>
        <authorList>
            <person name="Wang G."/>
        </authorList>
    </citation>
    <scope>NUCLEOTIDE SEQUENCE</scope>
    <source>
        <strain evidence="10">BMA12</strain>
    </source>
</reference>
<comment type="domain">
    <text evidence="8">The N-terminal region contains the highly conserved SGGXDS motif, predicted to be a P-loop motif involved in ATP binding.</text>
</comment>
<dbReference type="PANTHER" id="PTHR43033">
    <property type="entry name" value="TRNA(ILE)-LYSIDINE SYNTHASE-RELATED"/>
    <property type="match status" value="1"/>
</dbReference>
<dbReference type="Gene3D" id="3.40.50.620">
    <property type="entry name" value="HUPs"/>
    <property type="match status" value="1"/>
</dbReference>
<dbReference type="Pfam" id="PF01171">
    <property type="entry name" value="ATP_bind_3"/>
    <property type="match status" value="1"/>
</dbReference>
<evidence type="ECO:0000256" key="3">
    <source>
        <dbReference type="ARBA" id="ARBA00022598"/>
    </source>
</evidence>
<keyword evidence="5 8" id="KW-0547">Nucleotide-binding</keyword>
<comment type="catalytic activity">
    <reaction evidence="7 8">
        <text>cytidine(34) in tRNA(Ile2) + L-lysine + ATP = lysidine(34) in tRNA(Ile2) + AMP + diphosphate + H(+)</text>
        <dbReference type="Rhea" id="RHEA:43744"/>
        <dbReference type="Rhea" id="RHEA-COMP:10625"/>
        <dbReference type="Rhea" id="RHEA-COMP:10670"/>
        <dbReference type="ChEBI" id="CHEBI:15378"/>
        <dbReference type="ChEBI" id="CHEBI:30616"/>
        <dbReference type="ChEBI" id="CHEBI:32551"/>
        <dbReference type="ChEBI" id="CHEBI:33019"/>
        <dbReference type="ChEBI" id="CHEBI:82748"/>
        <dbReference type="ChEBI" id="CHEBI:83665"/>
        <dbReference type="ChEBI" id="CHEBI:456215"/>
        <dbReference type="EC" id="6.3.4.19"/>
    </reaction>
</comment>
<comment type="function">
    <text evidence="8">Ligates lysine onto the cytidine present at position 34 of the AUA codon-specific tRNA(Ile) that contains the anticodon CAU, in an ATP-dependent manner. Cytidine is converted to lysidine, thus changing the amino acid specificity of the tRNA from methionine to isoleucine.</text>
</comment>
<evidence type="ECO:0000256" key="4">
    <source>
        <dbReference type="ARBA" id="ARBA00022694"/>
    </source>
</evidence>
<evidence type="ECO:0000256" key="5">
    <source>
        <dbReference type="ARBA" id="ARBA00022741"/>
    </source>
</evidence>
<evidence type="ECO:0000256" key="1">
    <source>
        <dbReference type="ARBA" id="ARBA00004496"/>
    </source>
</evidence>
<dbReference type="Proteomes" id="UP001172083">
    <property type="component" value="Unassembled WGS sequence"/>
</dbReference>
<protein>
    <recommendedName>
        <fullName evidence="8">tRNA(Ile)-lysidine synthase</fullName>
        <ecNumber evidence="8">6.3.4.19</ecNumber>
    </recommendedName>
    <alternativeName>
        <fullName evidence="8">tRNA(Ile)-2-lysyl-cytidine synthase</fullName>
    </alternativeName>
    <alternativeName>
        <fullName evidence="8">tRNA(Ile)-lysidine synthetase</fullName>
    </alternativeName>
</protein>
<keyword evidence="6 8" id="KW-0067">ATP-binding</keyword>
<evidence type="ECO:0000256" key="2">
    <source>
        <dbReference type="ARBA" id="ARBA00022490"/>
    </source>
</evidence>
<dbReference type="PANTHER" id="PTHR43033:SF1">
    <property type="entry name" value="TRNA(ILE)-LYSIDINE SYNTHASE-RELATED"/>
    <property type="match status" value="1"/>
</dbReference>
<dbReference type="RefSeq" id="WP_346757462.1">
    <property type="nucleotide sequence ID" value="NZ_JAUJEB010000001.1"/>
</dbReference>
<evidence type="ECO:0000256" key="7">
    <source>
        <dbReference type="ARBA" id="ARBA00048539"/>
    </source>
</evidence>
<dbReference type="NCBIfam" id="TIGR02433">
    <property type="entry name" value="lysidine_TilS_C"/>
    <property type="match status" value="1"/>
</dbReference>
<keyword evidence="2 8" id="KW-0963">Cytoplasm</keyword>
<keyword evidence="3 8" id="KW-0436">Ligase</keyword>